<proteinExistence type="predicted"/>
<feature type="region of interest" description="Disordered" evidence="1">
    <location>
        <begin position="43"/>
        <end position="71"/>
    </location>
</feature>
<evidence type="ECO:0000313" key="4">
    <source>
        <dbReference type="Proteomes" id="UP000315234"/>
    </source>
</evidence>
<accession>A0ABC9ZJA9</accession>
<feature type="compositionally biased region" description="Low complexity" evidence="1">
    <location>
        <begin position="47"/>
        <end position="61"/>
    </location>
</feature>
<name>A0ABC9ZJA9_CORST</name>
<evidence type="ECO:0000313" key="3">
    <source>
        <dbReference type="EMBL" id="GEA42204.1"/>
    </source>
</evidence>
<sequence>MPLRKASVSGERCSIVDIMRKSLLSSLMVVTLALSACDSQGLSSPELSAAPDDASPTAAALPNDGLPIDATAEASTDQDCPYLDSQWVADTNGQRMTRVAVDQRFKTPACIFWSYPEEPQATVIVREMPSVEEARAVVDWAAPIDSTEPAEFDGWSGGRGVFEDSYSVFAVQKDNKAVLVWSNQAQTLKAELITKETIKNLAL</sequence>
<comment type="caution">
    <text evidence="3">The sequence shown here is derived from an EMBL/GenBank/DDBJ whole genome shotgun (WGS) entry which is preliminary data.</text>
</comment>
<protein>
    <recommendedName>
        <fullName evidence="2">DUF2020 domain-containing protein</fullName>
    </recommendedName>
</protein>
<dbReference type="AlphaFoldDB" id="A0ABC9ZJA9"/>
<dbReference type="Gene3D" id="3.40.1000.10">
    <property type="entry name" value="Mog1/PsbP, alpha/beta/alpha sandwich"/>
    <property type="match status" value="1"/>
</dbReference>
<gene>
    <name evidence="3" type="ORF">Cst04h_03740</name>
</gene>
<dbReference type="Pfam" id="PF09449">
    <property type="entry name" value="DUF2020"/>
    <property type="match status" value="1"/>
</dbReference>
<organism evidence="3 4">
    <name type="scientific">Corynebacterium striatum</name>
    <dbReference type="NCBI Taxonomy" id="43770"/>
    <lineage>
        <taxon>Bacteria</taxon>
        <taxon>Bacillati</taxon>
        <taxon>Actinomycetota</taxon>
        <taxon>Actinomycetes</taxon>
        <taxon>Mycobacteriales</taxon>
        <taxon>Corynebacteriaceae</taxon>
        <taxon>Corynebacterium</taxon>
    </lineage>
</organism>
<dbReference type="InterPro" id="IPR016123">
    <property type="entry name" value="Mog1/PsbP_a/b/a-sand"/>
</dbReference>
<reference evidence="3 4" key="1">
    <citation type="submission" date="2019-06" db="EMBL/GenBank/DDBJ databases">
        <title>Draft genome sequence of Corynebacterium striatum NBRC 15291.</title>
        <authorList>
            <person name="Miura T."/>
            <person name="Furukawa M."/>
            <person name="Shimamura M."/>
            <person name="Ohyama Y."/>
            <person name="Yamazoe A."/>
            <person name="Kawasaki H."/>
        </authorList>
    </citation>
    <scope>NUCLEOTIDE SEQUENCE [LARGE SCALE GENOMIC DNA]</scope>
    <source>
        <strain evidence="3 4">NBRC 15291</strain>
    </source>
</reference>
<evidence type="ECO:0000259" key="2">
    <source>
        <dbReference type="Pfam" id="PF09449"/>
    </source>
</evidence>
<dbReference type="SUPFAM" id="SSF55724">
    <property type="entry name" value="Mog1p/PsbP-like"/>
    <property type="match status" value="1"/>
</dbReference>
<dbReference type="InterPro" id="IPR018567">
    <property type="entry name" value="DUF2020"/>
</dbReference>
<evidence type="ECO:0000256" key="1">
    <source>
        <dbReference type="SAM" id="MobiDB-lite"/>
    </source>
</evidence>
<feature type="domain" description="DUF2020" evidence="2">
    <location>
        <begin position="66"/>
        <end position="203"/>
    </location>
</feature>
<dbReference type="Proteomes" id="UP000315234">
    <property type="component" value="Unassembled WGS sequence"/>
</dbReference>
<dbReference type="EMBL" id="BJLD01000001">
    <property type="protein sequence ID" value="GEA42204.1"/>
    <property type="molecule type" value="Genomic_DNA"/>
</dbReference>